<evidence type="ECO:0000313" key="2">
    <source>
        <dbReference type="EMBL" id="KAI7741779.1"/>
    </source>
</evidence>
<evidence type="ECO:0000256" key="1">
    <source>
        <dbReference type="ARBA" id="ARBA00011012"/>
    </source>
</evidence>
<dbReference type="SUPFAM" id="SSF48371">
    <property type="entry name" value="ARM repeat"/>
    <property type="match status" value="1"/>
</dbReference>
<dbReference type="Pfam" id="PF08569">
    <property type="entry name" value="Mo25"/>
    <property type="match status" value="1"/>
</dbReference>
<dbReference type="PANTHER" id="PTHR10182:SF26">
    <property type="entry name" value="ARMADILLO-LIKE HELICAL, MO25-LIKE PROTEIN-RELATED"/>
    <property type="match status" value="1"/>
</dbReference>
<evidence type="ECO:0008006" key="4">
    <source>
        <dbReference type="Google" id="ProtNLM"/>
    </source>
</evidence>
<name>A0AAD5CHT4_AMBAR</name>
<dbReference type="GO" id="GO:0035556">
    <property type="term" value="P:intracellular signal transduction"/>
    <property type="evidence" value="ECO:0007669"/>
    <property type="project" value="TreeGrafter"/>
</dbReference>
<accession>A0AAD5CHT4</accession>
<organism evidence="2 3">
    <name type="scientific">Ambrosia artemisiifolia</name>
    <name type="common">Common ragweed</name>
    <dbReference type="NCBI Taxonomy" id="4212"/>
    <lineage>
        <taxon>Eukaryota</taxon>
        <taxon>Viridiplantae</taxon>
        <taxon>Streptophyta</taxon>
        <taxon>Embryophyta</taxon>
        <taxon>Tracheophyta</taxon>
        <taxon>Spermatophyta</taxon>
        <taxon>Magnoliopsida</taxon>
        <taxon>eudicotyledons</taxon>
        <taxon>Gunneridae</taxon>
        <taxon>Pentapetalae</taxon>
        <taxon>asterids</taxon>
        <taxon>campanulids</taxon>
        <taxon>Asterales</taxon>
        <taxon>Asteraceae</taxon>
        <taxon>Asteroideae</taxon>
        <taxon>Heliantheae alliance</taxon>
        <taxon>Heliantheae</taxon>
        <taxon>Ambrosia</taxon>
    </lineage>
</organism>
<dbReference type="GO" id="GO:0043539">
    <property type="term" value="F:protein serine/threonine kinase activator activity"/>
    <property type="evidence" value="ECO:0007669"/>
    <property type="project" value="TreeGrafter"/>
</dbReference>
<sequence>MSTQVVVPCFSTPMKGLFKSKPRTPADLVHHLRHLLPLTAPNPDPRTSKRRQKTCDEVRKVIHEMRTVLYGDERLEPAEEACVKLTLEFFKDDTFRMLIVCLPNLDPGTRQDVTHVIANLQKQRVNGRSVASDYLERNTDLLTMLLPGCDDSELALSYGAILRDCIRHQVAAKFVLESGHIKTFFKYIQDPSFDIASDATSTFKELLTRHKSTVAEFLSKNYDWFFKEYNSLLESPNYISRRNAVMLLRTMLSDRSNTSVMVQYVSSLDNMRICMNLLRDSNKSIQLEAFHVFKLFAANRTKPQEIVKVLVANKSKLIQFFSDFTYEKADEQFESDKAKVVKEIVILELKYQACSTLKRNVKKSPGEASHLAASVLC</sequence>
<dbReference type="InterPro" id="IPR016024">
    <property type="entry name" value="ARM-type_fold"/>
</dbReference>
<dbReference type="Gene3D" id="1.25.10.10">
    <property type="entry name" value="Leucine-rich Repeat Variant"/>
    <property type="match status" value="1"/>
</dbReference>
<evidence type="ECO:0000313" key="3">
    <source>
        <dbReference type="Proteomes" id="UP001206925"/>
    </source>
</evidence>
<dbReference type="AlphaFoldDB" id="A0AAD5CHT4"/>
<comment type="similarity">
    <text evidence="1">Belongs to the Mo25 family.</text>
</comment>
<dbReference type="PANTHER" id="PTHR10182">
    <property type="entry name" value="CALCIUM-BINDING PROTEIN 39-RELATED"/>
    <property type="match status" value="1"/>
</dbReference>
<dbReference type="InterPro" id="IPR013878">
    <property type="entry name" value="Mo25"/>
</dbReference>
<gene>
    <name evidence="2" type="ORF">M8C21_000623</name>
</gene>
<keyword evidence="3" id="KW-1185">Reference proteome</keyword>
<proteinExistence type="inferred from homology"/>
<reference evidence="2" key="1">
    <citation type="submission" date="2022-06" db="EMBL/GenBank/DDBJ databases">
        <title>Uncovering the hologenomic basis of an extraordinary plant invasion.</title>
        <authorList>
            <person name="Bieker V.C."/>
            <person name="Martin M.D."/>
            <person name="Gilbert T."/>
            <person name="Hodgins K."/>
            <person name="Battlay P."/>
            <person name="Petersen B."/>
            <person name="Wilson J."/>
        </authorList>
    </citation>
    <scope>NUCLEOTIDE SEQUENCE</scope>
    <source>
        <strain evidence="2">AA19_3_7</strain>
        <tissue evidence="2">Leaf</tissue>
    </source>
</reference>
<protein>
    <recommendedName>
        <fullName evidence="4">MO25-like protein At5g47540</fullName>
    </recommendedName>
</protein>
<dbReference type="EMBL" id="JAMZMK010008134">
    <property type="protein sequence ID" value="KAI7741779.1"/>
    <property type="molecule type" value="Genomic_DNA"/>
</dbReference>
<dbReference type="Proteomes" id="UP001206925">
    <property type="component" value="Unassembled WGS sequence"/>
</dbReference>
<comment type="caution">
    <text evidence="2">The sequence shown here is derived from an EMBL/GenBank/DDBJ whole genome shotgun (WGS) entry which is preliminary data.</text>
</comment>
<dbReference type="InterPro" id="IPR011989">
    <property type="entry name" value="ARM-like"/>
</dbReference>